<evidence type="ECO:0000256" key="2">
    <source>
        <dbReference type="SAM" id="Phobius"/>
    </source>
</evidence>
<reference evidence="3" key="1">
    <citation type="submission" date="2023-06" db="EMBL/GenBank/DDBJ databases">
        <title>Genome-scale phylogeny and comparative genomics of the fungal order Sordariales.</title>
        <authorList>
            <consortium name="Lawrence Berkeley National Laboratory"/>
            <person name="Hensen N."/>
            <person name="Bonometti L."/>
            <person name="Westerberg I."/>
            <person name="Brannstrom I.O."/>
            <person name="Guillou S."/>
            <person name="Cros-Aarteil S."/>
            <person name="Calhoun S."/>
            <person name="Haridas S."/>
            <person name="Kuo A."/>
            <person name="Mondo S."/>
            <person name="Pangilinan J."/>
            <person name="Riley R."/>
            <person name="Labutti K."/>
            <person name="Andreopoulos B."/>
            <person name="Lipzen A."/>
            <person name="Chen C."/>
            <person name="Yanf M."/>
            <person name="Daum C."/>
            <person name="Ng V."/>
            <person name="Clum A."/>
            <person name="Steindorff A."/>
            <person name="Ohm R."/>
            <person name="Martin F."/>
            <person name="Silar P."/>
            <person name="Natvig D."/>
            <person name="Lalanne C."/>
            <person name="Gautier V."/>
            <person name="Ament-Velasquez S.L."/>
            <person name="Kruys A."/>
            <person name="Hutchinson M.I."/>
            <person name="Powell A.J."/>
            <person name="Barry K."/>
            <person name="Miller A.N."/>
            <person name="Grigoriev I.V."/>
            <person name="Debuchy R."/>
            <person name="Gladieux P."/>
            <person name="Thoren M.H."/>
            <person name="Johannesson H."/>
        </authorList>
    </citation>
    <scope>NUCLEOTIDE SEQUENCE</scope>
    <source>
        <strain evidence="3">SMH4607-1</strain>
    </source>
</reference>
<proteinExistence type="predicted"/>
<name>A0AA40AQ50_9PEZI</name>
<feature type="compositionally biased region" description="Low complexity" evidence="1">
    <location>
        <begin position="142"/>
        <end position="155"/>
    </location>
</feature>
<feature type="region of interest" description="Disordered" evidence="1">
    <location>
        <begin position="142"/>
        <end position="175"/>
    </location>
</feature>
<feature type="compositionally biased region" description="Basic and acidic residues" evidence="1">
    <location>
        <begin position="204"/>
        <end position="217"/>
    </location>
</feature>
<comment type="caution">
    <text evidence="3">The sequence shown here is derived from an EMBL/GenBank/DDBJ whole genome shotgun (WGS) entry which is preliminary data.</text>
</comment>
<dbReference type="Proteomes" id="UP001172102">
    <property type="component" value="Unassembled WGS sequence"/>
</dbReference>
<keyword evidence="2" id="KW-0812">Transmembrane</keyword>
<keyword evidence="2" id="KW-1133">Transmembrane helix</keyword>
<dbReference type="EMBL" id="JAUKUA010000003">
    <property type="protein sequence ID" value="KAK0719954.1"/>
    <property type="molecule type" value="Genomic_DNA"/>
</dbReference>
<keyword evidence="2" id="KW-0472">Membrane</keyword>
<accession>A0AA40AQ50</accession>
<evidence type="ECO:0000313" key="3">
    <source>
        <dbReference type="EMBL" id="KAK0719954.1"/>
    </source>
</evidence>
<evidence type="ECO:0000313" key="4">
    <source>
        <dbReference type="Proteomes" id="UP001172102"/>
    </source>
</evidence>
<dbReference type="AlphaFoldDB" id="A0AA40AQ50"/>
<organism evidence="3 4">
    <name type="scientific">Lasiosphaeris hirsuta</name>
    <dbReference type="NCBI Taxonomy" id="260670"/>
    <lineage>
        <taxon>Eukaryota</taxon>
        <taxon>Fungi</taxon>
        <taxon>Dikarya</taxon>
        <taxon>Ascomycota</taxon>
        <taxon>Pezizomycotina</taxon>
        <taxon>Sordariomycetes</taxon>
        <taxon>Sordariomycetidae</taxon>
        <taxon>Sordariales</taxon>
        <taxon>Lasiosphaeriaceae</taxon>
        <taxon>Lasiosphaeris</taxon>
    </lineage>
</organism>
<feature type="transmembrane region" description="Helical" evidence="2">
    <location>
        <begin position="30"/>
        <end position="53"/>
    </location>
</feature>
<feature type="region of interest" description="Disordered" evidence="1">
    <location>
        <begin position="193"/>
        <end position="238"/>
    </location>
</feature>
<gene>
    <name evidence="3" type="ORF">B0H67DRAFT_643253</name>
</gene>
<protein>
    <submittedName>
        <fullName evidence="3">Uncharacterized protein</fullName>
    </submittedName>
</protein>
<feature type="compositionally biased region" description="Polar residues" evidence="1">
    <location>
        <begin position="93"/>
        <end position="105"/>
    </location>
</feature>
<feature type="region of interest" description="Disordered" evidence="1">
    <location>
        <begin position="90"/>
        <end position="111"/>
    </location>
</feature>
<sequence>MAPAWSHLLHRDASLPGSGTASTATLDTGAIAGISCAAGALFLGSVGLFVVYWRRQRRYDQAEEVYYPRAVEEKSPFSKASPVYTMDYKVDPETSTNSGSPSAYTYSPEVPASDPFPHGGLASAMPAHPAYIPRALVRGITPTMTSAPSASPTPSRISNQAPPVPRAVRSKSRPDDYVMQAYLRAADGERVPSSVLRLASSPSEGEREPRGRTHSRESAPPSPVTSHPHHPHPQPQLLNDKVQGLVPSIAAPTRLAAARSKQYSPPRMNLLDRAIIAKRETETVSDMDISAPMEVSPIQQQQKFEQARSTFLQNEQQQQQQTVAIMMDHRTFAERSLSRDREQQPQYQNRYVHQVEVPRDSDIW</sequence>
<evidence type="ECO:0000256" key="1">
    <source>
        <dbReference type="SAM" id="MobiDB-lite"/>
    </source>
</evidence>
<keyword evidence="4" id="KW-1185">Reference proteome</keyword>